<evidence type="ECO:0000256" key="5">
    <source>
        <dbReference type="ARBA" id="ARBA00023242"/>
    </source>
</evidence>
<reference evidence="8" key="2">
    <citation type="submission" date="2025-08" db="UniProtKB">
        <authorList>
            <consortium name="RefSeq"/>
        </authorList>
    </citation>
    <scope>IDENTIFICATION</scope>
    <source>
        <tissue evidence="8">Leaf</tissue>
    </source>
</reference>
<dbReference type="RefSeq" id="XP_021855252.1">
    <property type="nucleotide sequence ID" value="XM_021999560.2"/>
</dbReference>
<feature type="domain" description="TF-B3" evidence="6">
    <location>
        <begin position="44"/>
        <end position="137"/>
    </location>
</feature>
<organism evidence="7 8">
    <name type="scientific">Spinacia oleracea</name>
    <name type="common">Spinach</name>
    <dbReference type="NCBI Taxonomy" id="3562"/>
    <lineage>
        <taxon>Eukaryota</taxon>
        <taxon>Viridiplantae</taxon>
        <taxon>Streptophyta</taxon>
        <taxon>Embryophyta</taxon>
        <taxon>Tracheophyta</taxon>
        <taxon>Spermatophyta</taxon>
        <taxon>Magnoliopsida</taxon>
        <taxon>eudicotyledons</taxon>
        <taxon>Gunneridae</taxon>
        <taxon>Pentapetalae</taxon>
        <taxon>Caryophyllales</taxon>
        <taxon>Chenopodiaceae</taxon>
        <taxon>Chenopodioideae</taxon>
        <taxon>Anserineae</taxon>
        <taxon>Spinacia</taxon>
    </lineage>
</organism>
<evidence type="ECO:0000259" key="6">
    <source>
        <dbReference type="PROSITE" id="PS50863"/>
    </source>
</evidence>
<evidence type="ECO:0000313" key="7">
    <source>
        <dbReference type="Proteomes" id="UP000813463"/>
    </source>
</evidence>
<dbReference type="InterPro" id="IPR015300">
    <property type="entry name" value="DNA-bd_pseudobarrel_sf"/>
</dbReference>
<proteinExistence type="predicted"/>
<evidence type="ECO:0000256" key="3">
    <source>
        <dbReference type="ARBA" id="ARBA00023125"/>
    </source>
</evidence>
<dbReference type="SUPFAM" id="SSF101936">
    <property type="entry name" value="DNA-binding pseudobarrel domain"/>
    <property type="match status" value="2"/>
</dbReference>
<dbReference type="InterPro" id="IPR050655">
    <property type="entry name" value="Plant_B3_domain"/>
</dbReference>
<dbReference type="GeneID" id="110794586"/>
<dbReference type="Proteomes" id="UP000813463">
    <property type="component" value="Chromosome 1"/>
</dbReference>
<evidence type="ECO:0000256" key="4">
    <source>
        <dbReference type="ARBA" id="ARBA00023163"/>
    </source>
</evidence>
<evidence type="ECO:0000256" key="1">
    <source>
        <dbReference type="ARBA" id="ARBA00004123"/>
    </source>
</evidence>
<dbReference type="SMART" id="SM01019">
    <property type="entry name" value="B3"/>
    <property type="match status" value="2"/>
</dbReference>
<gene>
    <name evidence="8" type="primary">LOC110794586</name>
</gene>
<protein>
    <submittedName>
        <fullName evidence="8">B3 domain-containing protein Os01g0905400 isoform X1</fullName>
    </submittedName>
</protein>
<keyword evidence="5" id="KW-0539">Nucleus</keyword>
<keyword evidence="7" id="KW-1185">Reference proteome</keyword>
<dbReference type="InterPro" id="IPR003340">
    <property type="entry name" value="B3_DNA-bd"/>
</dbReference>
<evidence type="ECO:0000313" key="8">
    <source>
        <dbReference type="RefSeq" id="XP_021855252.1"/>
    </source>
</evidence>
<dbReference type="AlphaFoldDB" id="A0A9R0ITE3"/>
<dbReference type="PANTHER" id="PTHR31920:SF135">
    <property type="entry name" value="B3 DOMAIN-CONTAINING PROTEIN OS03G0621600-RELATED"/>
    <property type="match status" value="1"/>
</dbReference>
<evidence type="ECO:0000256" key="2">
    <source>
        <dbReference type="ARBA" id="ARBA00023015"/>
    </source>
</evidence>
<feature type="domain" description="TF-B3" evidence="6">
    <location>
        <begin position="458"/>
        <end position="536"/>
    </location>
</feature>
<dbReference type="GO" id="GO:0005634">
    <property type="term" value="C:nucleus"/>
    <property type="evidence" value="ECO:0007669"/>
    <property type="project" value="UniProtKB-SubCell"/>
</dbReference>
<dbReference type="Pfam" id="PF02362">
    <property type="entry name" value="B3"/>
    <property type="match status" value="2"/>
</dbReference>
<comment type="subcellular location">
    <subcellularLocation>
        <location evidence="1">Nucleus</location>
    </subcellularLocation>
</comment>
<sequence>MLFNRLSTVCNRRIMGGKMEACAECSRSCSSLHRSKLDPYPIVSSFFKIMFGIQFSQLLIVPPRFAKTIMAMEGKNTYFEDSTGQKWEVNLSNVNGSLAFQKGWNEFCVDHAIELGDFVVLHYFKGSHFIVQIFGRSGCEKPMIYSGMNYQNKRTKLADPCDSTDKETPATECLDSFKDASPAVNVTQRKDDLCNVEKSADIGVNVDNVTRQGNTNKRPKVVPATDFLLESFFMTNRNTSSGKEDDRSDLYDLSVFEKPGNRVDTDKMSMLIGNTCSKVCTALQETQIEEASPDVVKYQMTENTFELSNEADWSRKECVVVALPNNRVDMPLNFSMPLDSLTFPNPNEFSALASPFEPPGERMRIVKQEPQPGDVICALNANTLSRDSAVLFGNKGHKAKNKYIGSHSTAIVEYKGNTDMSLKKEAPELCDSSSVPDIKITCLVQQDSEYFLELPKPLPVKIHRQDENLEQNLVLLRDPVGRLWPVVHHLRKGFEVLGSGWKEFRKSNSIQPGDECTFEVENKDEGIIRVQIVSPLSE</sequence>
<accession>A0A9R0ITE3</accession>
<keyword evidence="4" id="KW-0804">Transcription</keyword>
<keyword evidence="2" id="KW-0805">Transcription regulation</keyword>
<dbReference type="PANTHER" id="PTHR31920">
    <property type="entry name" value="B3 DOMAIN-CONTAINING"/>
    <property type="match status" value="1"/>
</dbReference>
<name>A0A9R0ITE3_SPIOL</name>
<keyword evidence="3" id="KW-0238">DNA-binding</keyword>
<dbReference type="KEGG" id="soe:110794586"/>
<dbReference type="OrthoDB" id="635132at2759"/>
<dbReference type="PROSITE" id="PS50863">
    <property type="entry name" value="B3"/>
    <property type="match status" value="2"/>
</dbReference>
<reference evidence="7" key="1">
    <citation type="journal article" date="2021" name="Nat. Commun.">
        <title>Genomic analyses provide insights into spinach domestication and the genetic basis of agronomic traits.</title>
        <authorList>
            <person name="Cai X."/>
            <person name="Sun X."/>
            <person name="Xu C."/>
            <person name="Sun H."/>
            <person name="Wang X."/>
            <person name="Ge C."/>
            <person name="Zhang Z."/>
            <person name="Wang Q."/>
            <person name="Fei Z."/>
            <person name="Jiao C."/>
            <person name="Wang Q."/>
        </authorList>
    </citation>
    <scope>NUCLEOTIDE SEQUENCE [LARGE SCALE GENOMIC DNA]</scope>
    <source>
        <strain evidence="7">cv. Varoflay</strain>
    </source>
</reference>
<dbReference type="GO" id="GO:0003677">
    <property type="term" value="F:DNA binding"/>
    <property type="evidence" value="ECO:0007669"/>
    <property type="project" value="UniProtKB-KW"/>
</dbReference>
<dbReference type="CDD" id="cd10017">
    <property type="entry name" value="B3_DNA"/>
    <property type="match status" value="2"/>
</dbReference>
<dbReference type="Gene3D" id="2.40.330.10">
    <property type="entry name" value="DNA-binding pseudobarrel domain"/>
    <property type="match status" value="2"/>
</dbReference>